<name>A0A3A5H659_9ACTN</name>
<accession>A0A3A5H659</accession>
<dbReference type="Proteomes" id="UP000276542">
    <property type="component" value="Unassembled WGS sequence"/>
</dbReference>
<evidence type="ECO:0008006" key="3">
    <source>
        <dbReference type="Google" id="ProtNLM"/>
    </source>
</evidence>
<sequence length="229" mass="24084">MIFRERIRSRTSRLSDGIIGIAFVPMTPLMFRHLSGTADPLEEARAAAVAAVGGTCAGALDVVVLCPVGGREAPGDWRDPSRSGAVHGEPRSLAEQVGGHLLDLAGVDLPVRYVECTDGEPMSDFLDLLAPTCETAVIVLGDGAAARSQGAPGHIDERSFAFDDAVAASLESGDGESLAGLDATLAVELMVTGRHTWPVIGWLVPRGSGWLGWRGDPLGLTYFVAVWRP</sequence>
<protein>
    <recommendedName>
        <fullName evidence="3">Catalytic LigB subunit of aromatic ring-opening dioxygenase</fullName>
    </recommendedName>
</protein>
<evidence type="ECO:0000313" key="2">
    <source>
        <dbReference type="Proteomes" id="UP000276542"/>
    </source>
</evidence>
<keyword evidence="2" id="KW-1185">Reference proteome</keyword>
<organism evidence="1 2">
    <name type="scientific">Nocardioides cavernaquae</name>
    <dbReference type="NCBI Taxonomy" id="2321396"/>
    <lineage>
        <taxon>Bacteria</taxon>
        <taxon>Bacillati</taxon>
        <taxon>Actinomycetota</taxon>
        <taxon>Actinomycetes</taxon>
        <taxon>Propionibacteriales</taxon>
        <taxon>Nocardioidaceae</taxon>
        <taxon>Nocardioides</taxon>
    </lineage>
</organism>
<dbReference type="EMBL" id="QYRP01000002">
    <property type="protein sequence ID" value="RJS46176.1"/>
    <property type="molecule type" value="Genomic_DNA"/>
</dbReference>
<reference evidence="2" key="1">
    <citation type="submission" date="2018-09" db="EMBL/GenBank/DDBJ databases">
        <authorList>
            <person name="Zhu H."/>
        </authorList>
    </citation>
    <scope>NUCLEOTIDE SEQUENCE [LARGE SCALE GENOMIC DNA]</scope>
    <source>
        <strain evidence="2">K1W22B-1</strain>
    </source>
</reference>
<comment type="caution">
    <text evidence="1">The sequence shown here is derived from an EMBL/GenBank/DDBJ whole genome shotgun (WGS) entry which is preliminary data.</text>
</comment>
<evidence type="ECO:0000313" key="1">
    <source>
        <dbReference type="EMBL" id="RJS46176.1"/>
    </source>
</evidence>
<proteinExistence type="predicted"/>
<dbReference type="RefSeq" id="WP_120060121.1">
    <property type="nucleotide sequence ID" value="NZ_QYRP01000002.1"/>
</dbReference>
<dbReference type="OrthoDB" id="4543339at2"/>
<gene>
    <name evidence="1" type="ORF">D4739_08105</name>
</gene>
<dbReference type="Gene3D" id="3.40.830.10">
    <property type="entry name" value="LigB-like"/>
    <property type="match status" value="1"/>
</dbReference>
<dbReference type="AlphaFoldDB" id="A0A3A5H659"/>